<dbReference type="EMBL" id="JAJNAY010000001">
    <property type="protein sequence ID" value="MCD1117243.1"/>
    <property type="molecule type" value="Genomic_DNA"/>
</dbReference>
<evidence type="ECO:0000313" key="4">
    <source>
        <dbReference type="Proteomes" id="UP001108025"/>
    </source>
</evidence>
<comment type="caution">
    <text evidence="3">The sequence shown here is derived from an EMBL/GenBank/DDBJ whole genome shotgun (WGS) entry which is preliminary data.</text>
</comment>
<dbReference type="Pfam" id="PF14730">
    <property type="entry name" value="DUF4468"/>
    <property type="match status" value="1"/>
</dbReference>
<dbReference type="AlphaFoldDB" id="A0A9Q3V0E3"/>
<sequence>MKKTITLFTLLLSILAFSQEFQFEEVVKMDSTITKEELYNRARIWANQSFKSKKTSVNIEDKEDGEIAGVGVIDYRTKKNYLGASCIEGPISYKMNIYVKDGRYKYQFHTFEHKGSRGANCSRLDLGVLRYEPENTDKGFVDIINKITDFVNPIISDLKSAMNKKYEVSKDW</sequence>
<gene>
    <name evidence="3" type="ORF">LO744_10260</name>
</gene>
<reference evidence="3" key="1">
    <citation type="submission" date="2021-11" db="EMBL/GenBank/DDBJ databases">
        <title>Description of novel Chryseobacterium species.</title>
        <authorList>
            <person name="Saticioglu I.B."/>
            <person name="Ay H."/>
            <person name="Altun S."/>
            <person name="Duman M."/>
        </authorList>
    </citation>
    <scope>NUCLEOTIDE SEQUENCE</scope>
    <source>
        <strain evidence="3">C-17</strain>
    </source>
</reference>
<keyword evidence="1" id="KW-0732">Signal</keyword>
<evidence type="ECO:0000259" key="2">
    <source>
        <dbReference type="Pfam" id="PF14730"/>
    </source>
</evidence>
<feature type="signal peptide" evidence="1">
    <location>
        <begin position="1"/>
        <end position="18"/>
    </location>
</feature>
<dbReference type="Gene3D" id="3.30.530.80">
    <property type="match status" value="1"/>
</dbReference>
<feature type="domain" description="DUF4468" evidence="2">
    <location>
        <begin position="23"/>
        <end position="113"/>
    </location>
</feature>
<keyword evidence="4" id="KW-1185">Reference proteome</keyword>
<organism evidence="3 4">
    <name type="scientific">Chryseobacterium turcicum</name>
    <dbReference type="NCBI Taxonomy" id="2898076"/>
    <lineage>
        <taxon>Bacteria</taxon>
        <taxon>Pseudomonadati</taxon>
        <taxon>Bacteroidota</taxon>
        <taxon>Flavobacteriia</taxon>
        <taxon>Flavobacteriales</taxon>
        <taxon>Weeksellaceae</taxon>
        <taxon>Chryseobacterium group</taxon>
        <taxon>Chryseobacterium</taxon>
    </lineage>
</organism>
<evidence type="ECO:0000256" key="1">
    <source>
        <dbReference type="SAM" id="SignalP"/>
    </source>
</evidence>
<protein>
    <submittedName>
        <fullName evidence="3">DUF4468 domain-containing protein</fullName>
    </submittedName>
</protein>
<accession>A0A9Q3V0E3</accession>
<dbReference type="Proteomes" id="UP001108025">
    <property type="component" value="Unassembled WGS sequence"/>
</dbReference>
<evidence type="ECO:0000313" key="3">
    <source>
        <dbReference type="EMBL" id="MCD1117243.1"/>
    </source>
</evidence>
<dbReference type="RefSeq" id="WP_230669157.1">
    <property type="nucleotide sequence ID" value="NZ_JAJNAY010000001.1"/>
</dbReference>
<name>A0A9Q3V0E3_9FLAO</name>
<proteinExistence type="predicted"/>
<feature type="chain" id="PRO_5040391345" evidence="1">
    <location>
        <begin position="19"/>
        <end position="172"/>
    </location>
</feature>
<dbReference type="InterPro" id="IPR027823">
    <property type="entry name" value="DUF4468"/>
</dbReference>